<dbReference type="SMART" id="SM01234">
    <property type="entry name" value="Haemolytic"/>
    <property type="match status" value="1"/>
</dbReference>
<dbReference type="Pfam" id="PF01809">
    <property type="entry name" value="YidD"/>
    <property type="match status" value="1"/>
</dbReference>
<evidence type="ECO:0000256" key="1">
    <source>
        <dbReference type="HAMAP-Rule" id="MF_00386"/>
    </source>
</evidence>
<dbReference type="EMBL" id="AMRI01000006">
    <property type="protein sequence ID" value="EKE75986.1"/>
    <property type="molecule type" value="Genomic_DNA"/>
</dbReference>
<comment type="function">
    <text evidence="1">Could be involved in insertion of integral membrane proteins into the membrane.</text>
</comment>
<dbReference type="PANTHER" id="PTHR33383">
    <property type="entry name" value="MEMBRANE PROTEIN INSERTION EFFICIENCY FACTOR-RELATED"/>
    <property type="match status" value="1"/>
</dbReference>
<keyword evidence="1" id="KW-1003">Cell membrane</keyword>
<gene>
    <name evidence="2" type="ORF">B3C1_05987</name>
</gene>
<dbReference type="NCBIfam" id="TIGR00278">
    <property type="entry name" value="membrane protein insertion efficiency factor YidD"/>
    <property type="match status" value="1"/>
</dbReference>
<name>K2IZJ8_9GAMM</name>
<evidence type="ECO:0000313" key="2">
    <source>
        <dbReference type="EMBL" id="EKE75986.1"/>
    </source>
</evidence>
<comment type="subcellular location">
    <subcellularLocation>
        <location evidence="1">Cell membrane</location>
        <topology evidence="1">Peripheral membrane protein</topology>
        <orientation evidence="1">Cytoplasmic side</orientation>
    </subcellularLocation>
</comment>
<evidence type="ECO:0000313" key="3">
    <source>
        <dbReference type="Proteomes" id="UP000006755"/>
    </source>
</evidence>
<reference evidence="2 3" key="1">
    <citation type="journal article" date="2012" name="J. Bacteriol.">
        <title>Genome Sequence of Gallaecimonas xiamenensis Type Strain 3-C-1.</title>
        <authorList>
            <person name="Lai Q."/>
            <person name="Wang L."/>
            <person name="Wang W."/>
            <person name="Shao Z."/>
        </authorList>
    </citation>
    <scope>NUCLEOTIDE SEQUENCE [LARGE SCALE GENOMIC DNA]</scope>
    <source>
        <strain evidence="2 3">3-C-1</strain>
    </source>
</reference>
<keyword evidence="3" id="KW-1185">Reference proteome</keyword>
<sequence>METLGKALGACLILPIRLYQLLLSPLLGPNCRFTPTCSHYAILAIKRHGPLKGSWLAGRRILKCHPRHPGGHDPVPERKTREH</sequence>
<dbReference type="eggNOG" id="COG0759">
    <property type="taxonomic scope" value="Bacteria"/>
</dbReference>
<dbReference type="PANTHER" id="PTHR33383:SF1">
    <property type="entry name" value="MEMBRANE PROTEIN INSERTION EFFICIENCY FACTOR-RELATED"/>
    <property type="match status" value="1"/>
</dbReference>
<keyword evidence="1" id="KW-0472">Membrane</keyword>
<dbReference type="RefSeq" id="WP_008483578.1">
    <property type="nucleotide sequence ID" value="NZ_AMRI01000006.1"/>
</dbReference>
<accession>K2IZJ8</accession>
<comment type="similarity">
    <text evidence="1">Belongs to the UPF0161 family.</text>
</comment>
<comment type="caution">
    <text evidence="2">The sequence shown here is derived from an EMBL/GenBank/DDBJ whole genome shotgun (WGS) entry which is preliminary data.</text>
</comment>
<dbReference type="InterPro" id="IPR002696">
    <property type="entry name" value="Membr_insert_effic_factor_YidD"/>
</dbReference>
<dbReference type="HAMAP" id="MF_00386">
    <property type="entry name" value="UPF0161_YidD"/>
    <property type="match status" value="1"/>
</dbReference>
<proteinExistence type="inferred from homology"/>
<dbReference type="AlphaFoldDB" id="K2IZJ8"/>
<dbReference type="OrthoDB" id="9801753at2"/>
<organism evidence="2 3">
    <name type="scientific">Gallaecimonas xiamenensis 3-C-1</name>
    <dbReference type="NCBI Taxonomy" id="745411"/>
    <lineage>
        <taxon>Bacteria</taxon>
        <taxon>Pseudomonadati</taxon>
        <taxon>Pseudomonadota</taxon>
        <taxon>Gammaproteobacteria</taxon>
        <taxon>Enterobacterales</taxon>
        <taxon>Gallaecimonadaceae</taxon>
        <taxon>Gallaecimonas</taxon>
    </lineage>
</organism>
<dbReference type="GO" id="GO:0005886">
    <property type="term" value="C:plasma membrane"/>
    <property type="evidence" value="ECO:0007669"/>
    <property type="project" value="UniProtKB-SubCell"/>
</dbReference>
<dbReference type="Proteomes" id="UP000006755">
    <property type="component" value="Unassembled WGS sequence"/>
</dbReference>
<protein>
    <recommendedName>
        <fullName evidence="1">Putative membrane protein insertion efficiency factor</fullName>
    </recommendedName>
</protein>
<dbReference type="STRING" id="745411.B3C1_05987"/>